<accession>A0A249Y0A3</accession>
<dbReference type="Proteomes" id="UP000259389">
    <property type="component" value="Segment"/>
</dbReference>
<dbReference type="EMBL" id="MF001362">
    <property type="protein sequence ID" value="ASZ77659.1"/>
    <property type="molecule type" value="Genomic_DNA"/>
</dbReference>
<evidence type="ECO:0000313" key="1">
    <source>
        <dbReference type="EMBL" id="ASZ77659.1"/>
    </source>
</evidence>
<organism evidence="1 2">
    <name type="scientific">Salmonella phage SP1</name>
    <dbReference type="NCBI Taxonomy" id="2025818"/>
    <lineage>
        <taxon>Viruses</taxon>
        <taxon>Duplodnaviria</taxon>
        <taxon>Heunggongvirae</taxon>
        <taxon>Uroviricota</taxon>
        <taxon>Caudoviricetes</taxon>
        <taxon>Pantevenvirales</taxon>
        <taxon>Ackermannviridae</taxon>
        <taxon>Cvivirinae</taxon>
        <taxon>Kuttervirus</taxon>
        <taxon>Kuttervirus SP1</taxon>
    </lineage>
</organism>
<reference evidence="1 2" key="1">
    <citation type="submission" date="2017-04" db="EMBL/GenBank/DDBJ databases">
        <title>Complete Genome Sequence of Lytic Bacteriophage SP1 Infecting Salmonella Pullorum Isolates.</title>
        <authorList>
            <person name="Kim D."/>
            <person name="Kim Y.J."/>
            <person name="Han B.K."/>
            <person name="Kim H."/>
        </authorList>
    </citation>
    <scope>NUCLEOTIDE SEQUENCE [LARGE SCALE GENOMIC DNA]</scope>
</reference>
<keyword evidence="2" id="KW-1185">Reference proteome</keyword>
<sequence>MQRIIRNKLNIMVSNKLNLDSRQTNSVVKLMVIKNDIDKGDITSALNGILGFILRESDLGPVHEIDDLTKMLNTSGEDFDSARVLIDGINKDEV</sequence>
<protein>
    <submittedName>
        <fullName evidence="1">Uncharacterized protein</fullName>
    </submittedName>
</protein>
<proteinExistence type="predicted"/>
<name>A0A249Y0A3_9CAUD</name>
<dbReference type="RefSeq" id="YP_009877720.1">
    <property type="nucleotide sequence ID" value="NC_049396.1"/>
</dbReference>
<dbReference type="KEGG" id="vg:55806918"/>
<evidence type="ECO:0000313" key="2">
    <source>
        <dbReference type="Proteomes" id="UP000259389"/>
    </source>
</evidence>
<dbReference type="GeneID" id="55806918"/>